<dbReference type="Proteomes" id="UP000632774">
    <property type="component" value="Unassembled WGS sequence"/>
</dbReference>
<sequence>MSTLWKDIRYKMLHSGSKLGLLIGINIIIFLLINIPGVFEQWFFRSNHISTFAYEYLQMPAGLKALSTRFWTPITYMFMHASVMHVLFNMLWLYWMGQILEEYLGNKRTVTLYFLGGLAGAIFFVAGLNLLPLFAGADVNNVTVVGASASVMAIVVATATLLPDYTIFLMFLGPVKLKWLALFYVLIDLLGTVGPNAGGELAHLGGALIGFIYIKQLKRGNDWNKPIDKLFTAKSKKVIVGGATDSKRSAPQQDEIDRILDKISQSGYDSLSKQEKETLFRASNK</sequence>
<keyword evidence="3 7" id="KW-0812">Transmembrane</keyword>
<keyword evidence="10" id="KW-0645">Protease</keyword>
<gene>
    <name evidence="10" type="ORF">IRJ18_17550</name>
</gene>
<feature type="domain" description="Peptidase S54 rhomboid" evidence="8">
    <location>
        <begin position="69"/>
        <end position="214"/>
    </location>
</feature>
<evidence type="ECO:0000256" key="1">
    <source>
        <dbReference type="ARBA" id="ARBA00004141"/>
    </source>
</evidence>
<dbReference type="GO" id="GO:0008233">
    <property type="term" value="F:peptidase activity"/>
    <property type="evidence" value="ECO:0007669"/>
    <property type="project" value="UniProtKB-KW"/>
</dbReference>
<feature type="transmembrane region" description="Helical" evidence="7">
    <location>
        <begin position="74"/>
        <end position="97"/>
    </location>
</feature>
<dbReference type="SUPFAM" id="SSF144091">
    <property type="entry name" value="Rhomboid-like"/>
    <property type="match status" value="1"/>
</dbReference>
<dbReference type="RefSeq" id="WP_194107598.1">
    <property type="nucleotide sequence ID" value="NZ_JADFFM010000002.1"/>
</dbReference>
<dbReference type="InterPro" id="IPR050925">
    <property type="entry name" value="Rhomboid_protease_S54"/>
</dbReference>
<keyword evidence="11" id="KW-1185">Reference proteome</keyword>
<comment type="similarity">
    <text evidence="2">Belongs to the peptidase S54 family.</text>
</comment>
<comment type="subcellular location">
    <subcellularLocation>
        <location evidence="1">Membrane</location>
        <topology evidence="1">Multi-pass membrane protein</topology>
    </subcellularLocation>
</comment>
<proteinExistence type="inferred from homology"/>
<dbReference type="PANTHER" id="PTHR43731">
    <property type="entry name" value="RHOMBOID PROTEASE"/>
    <property type="match status" value="1"/>
</dbReference>
<feature type="transmembrane region" description="Helical" evidence="7">
    <location>
        <begin position="21"/>
        <end position="39"/>
    </location>
</feature>
<feature type="transmembrane region" description="Helical" evidence="7">
    <location>
        <begin position="109"/>
        <end position="130"/>
    </location>
</feature>
<evidence type="ECO:0000256" key="4">
    <source>
        <dbReference type="ARBA" id="ARBA00022801"/>
    </source>
</evidence>
<evidence type="ECO:0000256" key="5">
    <source>
        <dbReference type="ARBA" id="ARBA00022989"/>
    </source>
</evidence>
<dbReference type="InterPro" id="IPR046483">
    <property type="entry name" value="DUF6576"/>
</dbReference>
<evidence type="ECO:0000256" key="7">
    <source>
        <dbReference type="SAM" id="Phobius"/>
    </source>
</evidence>
<dbReference type="Pfam" id="PF20216">
    <property type="entry name" value="DUF6576"/>
    <property type="match status" value="1"/>
</dbReference>
<keyword evidence="6 7" id="KW-0472">Membrane</keyword>
<evidence type="ECO:0000259" key="9">
    <source>
        <dbReference type="Pfam" id="PF20216"/>
    </source>
</evidence>
<evidence type="ECO:0000256" key="3">
    <source>
        <dbReference type="ARBA" id="ARBA00022692"/>
    </source>
</evidence>
<dbReference type="EMBL" id="JADFFM010000002">
    <property type="protein sequence ID" value="MBE9668180.1"/>
    <property type="molecule type" value="Genomic_DNA"/>
</dbReference>
<feature type="transmembrane region" description="Helical" evidence="7">
    <location>
        <begin position="167"/>
        <end position="187"/>
    </location>
</feature>
<keyword evidence="5 7" id="KW-1133">Transmembrane helix</keyword>
<evidence type="ECO:0000313" key="11">
    <source>
        <dbReference type="Proteomes" id="UP000632774"/>
    </source>
</evidence>
<dbReference type="PANTHER" id="PTHR43731:SF14">
    <property type="entry name" value="PRESENILIN-ASSOCIATED RHOMBOID-LIKE PROTEIN, MITOCHONDRIAL"/>
    <property type="match status" value="1"/>
</dbReference>
<reference evidence="10 11" key="1">
    <citation type="submission" date="2020-10" db="EMBL/GenBank/DDBJ databases">
        <title>Mucilaginibacter mali sp. nov., isolated from rhizosphere soil of apple orchard.</title>
        <authorList>
            <person name="Lee J.-S."/>
            <person name="Kim H.S."/>
            <person name="Kim J.-S."/>
        </authorList>
    </citation>
    <scope>NUCLEOTIDE SEQUENCE [LARGE SCALE GENOMIC DNA]</scope>
    <source>
        <strain evidence="10 11">KCTC 23157</strain>
    </source>
</reference>
<feature type="transmembrane region" description="Helical" evidence="7">
    <location>
        <begin position="193"/>
        <end position="214"/>
    </location>
</feature>
<protein>
    <submittedName>
        <fullName evidence="10">Rhomboid family intramembrane serine protease</fullName>
    </submittedName>
</protein>
<dbReference type="Gene3D" id="1.20.1540.10">
    <property type="entry name" value="Rhomboid-like"/>
    <property type="match status" value="1"/>
</dbReference>
<comment type="caution">
    <text evidence="10">The sequence shown here is derived from an EMBL/GenBank/DDBJ whole genome shotgun (WGS) entry which is preliminary data.</text>
</comment>
<keyword evidence="4" id="KW-0378">Hydrolase</keyword>
<dbReference type="InterPro" id="IPR035952">
    <property type="entry name" value="Rhomboid-like_sf"/>
</dbReference>
<dbReference type="InterPro" id="IPR022764">
    <property type="entry name" value="Peptidase_S54_rhomboid_dom"/>
</dbReference>
<evidence type="ECO:0000259" key="8">
    <source>
        <dbReference type="Pfam" id="PF01694"/>
    </source>
</evidence>
<organism evidence="10 11">
    <name type="scientific">Mucilaginibacter boryungensis</name>
    <dbReference type="NCBI Taxonomy" id="768480"/>
    <lineage>
        <taxon>Bacteria</taxon>
        <taxon>Pseudomonadati</taxon>
        <taxon>Bacteroidota</taxon>
        <taxon>Sphingobacteriia</taxon>
        <taxon>Sphingobacteriales</taxon>
        <taxon>Sphingobacteriaceae</taxon>
        <taxon>Mucilaginibacter</taxon>
    </lineage>
</organism>
<evidence type="ECO:0000256" key="2">
    <source>
        <dbReference type="ARBA" id="ARBA00009045"/>
    </source>
</evidence>
<accession>A0ABR9XLR7</accession>
<evidence type="ECO:0000313" key="10">
    <source>
        <dbReference type="EMBL" id="MBE9668180.1"/>
    </source>
</evidence>
<dbReference type="Pfam" id="PF01694">
    <property type="entry name" value="Rhomboid"/>
    <property type="match status" value="1"/>
</dbReference>
<feature type="transmembrane region" description="Helical" evidence="7">
    <location>
        <begin position="142"/>
        <end position="162"/>
    </location>
</feature>
<dbReference type="GO" id="GO:0006508">
    <property type="term" value="P:proteolysis"/>
    <property type="evidence" value="ECO:0007669"/>
    <property type="project" value="UniProtKB-KW"/>
</dbReference>
<feature type="domain" description="DUF6576" evidence="9">
    <location>
        <begin position="251"/>
        <end position="284"/>
    </location>
</feature>
<evidence type="ECO:0000256" key="6">
    <source>
        <dbReference type="ARBA" id="ARBA00023136"/>
    </source>
</evidence>
<name>A0ABR9XLR7_9SPHI</name>